<keyword evidence="3 5" id="KW-0862">Zinc</keyword>
<dbReference type="SUPFAM" id="SSF51735">
    <property type="entry name" value="NAD(P)-binding Rossmann-fold domains"/>
    <property type="match status" value="1"/>
</dbReference>
<dbReference type="AlphaFoldDB" id="A0A1E4TI95"/>
<dbReference type="InterPro" id="IPR036291">
    <property type="entry name" value="NAD(P)-bd_dom_sf"/>
</dbReference>
<accession>A0A1E4TI95</accession>
<gene>
    <name evidence="8" type="ORF">CANCADRAFT_33</name>
</gene>
<dbReference type="Gene3D" id="3.90.180.10">
    <property type="entry name" value="Medium-chain alcohol dehydrogenases, catalytic domain"/>
    <property type="match status" value="1"/>
</dbReference>
<comment type="cofactor">
    <cofactor evidence="1 5">
        <name>Zn(2+)</name>
        <dbReference type="ChEBI" id="CHEBI:29105"/>
    </cofactor>
</comment>
<dbReference type="GO" id="GO:0016616">
    <property type="term" value="F:oxidoreductase activity, acting on the CH-OH group of donors, NAD or NADP as acceptor"/>
    <property type="evidence" value="ECO:0007669"/>
    <property type="project" value="InterPro"/>
</dbReference>
<dbReference type="OrthoDB" id="1879366at2759"/>
<dbReference type="InterPro" id="IPR011032">
    <property type="entry name" value="GroES-like_sf"/>
</dbReference>
<comment type="similarity">
    <text evidence="5">Belongs to the zinc-containing alcohol dehydrogenase family.</text>
</comment>
<dbReference type="SUPFAM" id="SSF50129">
    <property type="entry name" value="GroES-like"/>
    <property type="match status" value="1"/>
</dbReference>
<keyword evidence="4" id="KW-0560">Oxidoreductase</keyword>
<evidence type="ECO:0000259" key="7">
    <source>
        <dbReference type="Pfam" id="PF08240"/>
    </source>
</evidence>
<keyword evidence="2 5" id="KW-0479">Metal-binding</keyword>
<evidence type="ECO:0000313" key="8">
    <source>
        <dbReference type="EMBL" id="ODV91463.1"/>
    </source>
</evidence>
<dbReference type="EMBL" id="KV453841">
    <property type="protein sequence ID" value="ODV91463.1"/>
    <property type="molecule type" value="Genomic_DNA"/>
</dbReference>
<feature type="domain" description="Alcohol dehydrogenase-like N-terminal" evidence="7">
    <location>
        <begin position="33"/>
        <end position="150"/>
    </location>
</feature>
<evidence type="ECO:0008006" key="10">
    <source>
        <dbReference type="Google" id="ProtNLM"/>
    </source>
</evidence>
<dbReference type="FunFam" id="3.40.50.720:FF:000022">
    <property type="entry name" value="Cinnamyl alcohol dehydrogenase"/>
    <property type="match status" value="1"/>
</dbReference>
<dbReference type="Gene3D" id="3.40.50.720">
    <property type="entry name" value="NAD(P)-binding Rossmann-like Domain"/>
    <property type="match status" value="1"/>
</dbReference>
<feature type="domain" description="Alcohol dehydrogenase-like C-terminal" evidence="6">
    <location>
        <begin position="189"/>
        <end position="315"/>
    </location>
</feature>
<dbReference type="InterPro" id="IPR002328">
    <property type="entry name" value="ADH_Zn_CS"/>
</dbReference>
<keyword evidence="9" id="KW-1185">Reference proteome</keyword>
<name>A0A1E4TI95_9ASCO</name>
<evidence type="ECO:0000313" key="9">
    <source>
        <dbReference type="Proteomes" id="UP000095023"/>
    </source>
</evidence>
<dbReference type="PANTHER" id="PTHR42683">
    <property type="entry name" value="ALDEHYDE REDUCTASE"/>
    <property type="match status" value="1"/>
</dbReference>
<dbReference type="Pfam" id="PF00107">
    <property type="entry name" value="ADH_zinc_N"/>
    <property type="match status" value="1"/>
</dbReference>
<organism evidence="8 9">
    <name type="scientific">Tortispora caseinolytica NRRL Y-17796</name>
    <dbReference type="NCBI Taxonomy" id="767744"/>
    <lineage>
        <taxon>Eukaryota</taxon>
        <taxon>Fungi</taxon>
        <taxon>Dikarya</taxon>
        <taxon>Ascomycota</taxon>
        <taxon>Saccharomycotina</taxon>
        <taxon>Trigonopsidomycetes</taxon>
        <taxon>Trigonopsidales</taxon>
        <taxon>Trigonopsidaceae</taxon>
        <taxon>Tortispora</taxon>
    </lineage>
</organism>
<evidence type="ECO:0000256" key="2">
    <source>
        <dbReference type="ARBA" id="ARBA00022723"/>
    </source>
</evidence>
<dbReference type="Pfam" id="PF08240">
    <property type="entry name" value="ADH_N"/>
    <property type="match status" value="1"/>
</dbReference>
<dbReference type="GO" id="GO:0008270">
    <property type="term" value="F:zinc ion binding"/>
    <property type="evidence" value="ECO:0007669"/>
    <property type="project" value="InterPro"/>
</dbReference>
<proteinExistence type="inferred from homology"/>
<dbReference type="PROSITE" id="PS00059">
    <property type="entry name" value="ADH_ZINC"/>
    <property type="match status" value="1"/>
</dbReference>
<evidence type="ECO:0000256" key="4">
    <source>
        <dbReference type="ARBA" id="ARBA00023002"/>
    </source>
</evidence>
<evidence type="ECO:0000256" key="3">
    <source>
        <dbReference type="ARBA" id="ARBA00022833"/>
    </source>
</evidence>
<evidence type="ECO:0000256" key="5">
    <source>
        <dbReference type="RuleBase" id="RU361277"/>
    </source>
</evidence>
<evidence type="ECO:0000259" key="6">
    <source>
        <dbReference type="Pfam" id="PF00107"/>
    </source>
</evidence>
<dbReference type="InterPro" id="IPR013154">
    <property type="entry name" value="ADH-like_N"/>
</dbReference>
<dbReference type="InterPro" id="IPR047109">
    <property type="entry name" value="CAD-like"/>
</dbReference>
<dbReference type="InterPro" id="IPR013149">
    <property type="entry name" value="ADH-like_C"/>
</dbReference>
<reference evidence="9" key="1">
    <citation type="submission" date="2016-02" db="EMBL/GenBank/DDBJ databases">
        <title>Comparative genomics of biotechnologically important yeasts.</title>
        <authorList>
            <consortium name="DOE Joint Genome Institute"/>
            <person name="Riley R."/>
            <person name="Haridas S."/>
            <person name="Wolfe K.H."/>
            <person name="Lopes M.R."/>
            <person name="Hittinger C.T."/>
            <person name="Goker M."/>
            <person name="Salamov A."/>
            <person name="Wisecaver J."/>
            <person name="Long T.M."/>
            <person name="Aerts A.L."/>
            <person name="Barry K."/>
            <person name="Choi C."/>
            <person name="Clum A."/>
            <person name="Coughlan A.Y."/>
            <person name="Deshpande S."/>
            <person name="Douglass A.P."/>
            <person name="Hanson S.J."/>
            <person name="Klenk H.-P."/>
            <person name="Labutti K."/>
            <person name="Lapidus A."/>
            <person name="Lindquist E."/>
            <person name="Lipzen A."/>
            <person name="Meier-Kolthoff J.P."/>
            <person name="Ohm R.A."/>
            <person name="Otillar R.P."/>
            <person name="Pangilinan J."/>
            <person name="Peng Y."/>
            <person name="Rokas A."/>
            <person name="Rosa C.A."/>
            <person name="Scheuner C."/>
            <person name="Sibirny A.A."/>
            <person name="Slot J.C."/>
            <person name="Stielow J.B."/>
            <person name="Sun H."/>
            <person name="Kurtzman C.P."/>
            <person name="Blackwell M."/>
            <person name="Jeffries T.W."/>
            <person name="Grigoriev I.V."/>
        </authorList>
    </citation>
    <scope>NUCLEOTIDE SEQUENCE [LARGE SCALE GENOMIC DNA]</scope>
    <source>
        <strain evidence="9">NRRL Y-17796</strain>
    </source>
</reference>
<dbReference type="CDD" id="cd05283">
    <property type="entry name" value="CAD1"/>
    <property type="match status" value="1"/>
</dbReference>
<protein>
    <recommendedName>
        <fullName evidence="10">Enoyl reductase (ER) domain-containing protein</fullName>
    </recommendedName>
</protein>
<evidence type="ECO:0000256" key="1">
    <source>
        <dbReference type="ARBA" id="ARBA00001947"/>
    </source>
</evidence>
<sequence>MGYPDTYKGYAAVDKEHWNKMVPYEYKPKEFGDRDIDIEIEYCGVCGSDLHTLRSGWGPTHYPVVVGHEVIGKAVKVGKDVREIAIGDVVGVGAAAWACGDCHACNTNNEQYCPELVETYNWKYKEGWFAYGGYADYIRIHEQFVFKIPDSIPKHLAAPMMCAGLTLYSPLKRGGAGPGVNVGVIGIGGLGHFGLMFAKAMGAHVTAISHSDSKKADATKMGADKFISTNTEGWDTDSANVRSIDLLLCTNYSVDMPLDSYIGLLKVSGTLVIIGIPEGKLPAISAPVLMASNAAIRGTNVGSKAEAREMLELASKMNIEPWVTVRPMSQVNETVTDMHNGKARYRYVLKAKI</sequence>
<dbReference type="Proteomes" id="UP000095023">
    <property type="component" value="Unassembled WGS sequence"/>
</dbReference>